<dbReference type="InterPro" id="IPR009057">
    <property type="entry name" value="Homeodomain-like_sf"/>
</dbReference>
<keyword evidence="1" id="KW-0539">Nucleus</keyword>
<reference evidence="3 4" key="1">
    <citation type="submission" date="2018-09" db="EMBL/GenBank/DDBJ databases">
        <title>Genomic investigation of the strawberry pathogen Phytophthora fragariae indicates pathogenicity is determined by transcriptional variation in three key races.</title>
        <authorList>
            <person name="Adams T.M."/>
            <person name="Armitage A.D."/>
            <person name="Sobczyk M.K."/>
            <person name="Bates H.J."/>
            <person name="Dunwell J.M."/>
            <person name="Nellist C.F."/>
            <person name="Harrison R.J."/>
        </authorList>
    </citation>
    <scope>NUCLEOTIDE SEQUENCE [LARGE SCALE GENOMIC DNA]</scope>
    <source>
        <strain evidence="3 4">SCRP324</strain>
    </source>
</reference>
<dbReference type="OrthoDB" id="120801at2759"/>
<dbReference type="PROSITE" id="PS50960">
    <property type="entry name" value="HTH_PSQ"/>
    <property type="match status" value="1"/>
</dbReference>
<organism evidence="3 4">
    <name type="scientific">Phytophthora rubi</name>
    <dbReference type="NCBI Taxonomy" id="129364"/>
    <lineage>
        <taxon>Eukaryota</taxon>
        <taxon>Sar</taxon>
        <taxon>Stramenopiles</taxon>
        <taxon>Oomycota</taxon>
        <taxon>Peronosporomycetes</taxon>
        <taxon>Peronosporales</taxon>
        <taxon>Peronosporaceae</taxon>
        <taxon>Phytophthora</taxon>
    </lineage>
</organism>
<dbReference type="SUPFAM" id="SSF46689">
    <property type="entry name" value="Homeodomain-like"/>
    <property type="match status" value="1"/>
</dbReference>
<name>A0A6A3N337_9STRA</name>
<evidence type="ECO:0000259" key="2">
    <source>
        <dbReference type="PROSITE" id="PS50960"/>
    </source>
</evidence>
<feature type="DNA-binding region" description="H-T-H motif" evidence="1">
    <location>
        <begin position="25"/>
        <end position="45"/>
    </location>
</feature>
<dbReference type="Gene3D" id="1.10.10.60">
    <property type="entry name" value="Homeodomain-like"/>
    <property type="match status" value="1"/>
</dbReference>
<keyword evidence="1" id="KW-0238">DNA-binding</keyword>
<protein>
    <recommendedName>
        <fullName evidence="2">HTH psq-type domain-containing protein</fullName>
    </recommendedName>
</protein>
<dbReference type="Proteomes" id="UP000435112">
    <property type="component" value="Unassembled WGS sequence"/>
</dbReference>
<dbReference type="InterPro" id="IPR007889">
    <property type="entry name" value="HTH_Psq"/>
</dbReference>
<sequence>MGKKKRSYTISKKREALDAVTATSQLEAAMKLGIPRRTIRDWVDQEESIRAFKGSERIPTLKGQGCGSYFPFRIDCITIVSTKHMTQYIKRNHPSWLISYMNDKKSIRSTPQKPQTTKKNTEALAATHLEFALYFWEEFGDAYKLSEINNVGVTGIDFDMPPKQMWAGKGRRDSAKVLGLEKHSTRLTAVLTARADGIKLPILFIVRGKPGGSIEAKELNKYPKGHVYVVQENAWMNARVWKIYTSELLKY</sequence>
<dbReference type="GO" id="GO:0003677">
    <property type="term" value="F:DNA binding"/>
    <property type="evidence" value="ECO:0007669"/>
    <property type="project" value="UniProtKB-UniRule"/>
</dbReference>
<evidence type="ECO:0000256" key="1">
    <source>
        <dbReference type="PROSITE-ProRule" id="PRU00320"/>
    </source>
</evidence>
<comment type="subcellular location">
    <subcellularLocation>
        <location evidence="1">Nucleus</location>
    </subcellularLocation>
</comment>
<evidence type="ECO:0000313" key="3">
    <source>
        <dbReference type="EMBL" id="KAE9035976.1"/>
    </source>
</evidence>
<dbReference type="GO" id="GO:0005634">
    <property type="term" value="C:nucleus"/>
    <property type="evidence" value="ECO:0007669"/>
    <property type="project" value="UniProtKB-SubCell"/>
</dbReference>
<gene>
    <name evidence="3" type="ORF">PR002_g7300</name>
</gene>
<evidence type="ECO:0000313" key="4">
    <source>
        <dbReference type="Proteomes" id="UP000435112"/>
    </source>
</evidence>
<proteinExistence type="predicted"/>
<dbReference type="AlphaFoldDB" id="A0A6A3N337"/>
<dbReference type="EMBL" id="QXFU01000346">
    <property type="protein sequence ID" value="KAE9035976.1"/>
    <property type="molecule type" value="Genomic_DNA"/>
</dbReference>
<feature type="domain" description="HTH psq-type" evidence="2">
    <location>
        <begin position="1"/>
        <end position="49"/>
    </location>
</feature>
<accession>A0A6A3N337</accession>
<comment type="caution">
    <text evidence="3">The sequence shown here is derived from an EMBL/GenBank/DDBJ whole genome shotgun (WGS) entry which is preliminary data.</text>
</comment>